<dbReference type="EMBL" id="VUAA01000010">
    <property type="protein sequence ID" value="KAA1254641.1"/>
    <property type="molecule type" value="Genomic_DNA"/>
</dbReference>
<proteinExistence type="predicted"/>
<organism evidence="1 2">
    <name type="scientific">Vibrio cholerae</name>
    <dbReference type="NCBI Taxonomy" id="666"/>
    <lineage>
        <taxon>Bacteria</taxon>
        <taxon>Pseudomonadati</taxon>
        <taxon>Pseudomonadota</taxon>
        <taxon>Gammaproteobacteria</taxon>
        <taxon>Vibrionales</taxon>
        <taxon>Vibrionaceae</taxon>
        <taxon>Vibrio</taxon>
    </lineage>
</organism>
<name>A0A5Q6PIG2_VIBCL</name>
<dbReference type="AlphaFoldDB" id="A0A5Q6PIG2"/>
<reference evidence="1 2" key="1">
    <citation type="submission" date="2019-09" db="EMBL/GenBank/DDBJ databases">
        <authorList>
            <person name="Kritzky A."/>
            <person name="Schelkanova E.Y."/>
            <person name="Alkhova Z.V."/>
            <person name="Smirnova N.I."/>
        </authorList>
    </citation>
    <scope>NUCLEOTIDE SEQUENCE [LARGE SCALE GENOMIC DNA]</scope>
    <source>
        <strain evidence="1 2">M1526</strain>
    </source>
</reference>
<gene>
    <name evidence="1" type="ORF">F0M16_10265</name>
</gene>
<evidence type="ECO:0000313" key="1">
    <source>
        <dbReference type="EMBL" id="KAA1254641.1"/>
    </source>
</evidence>
<protein>
    <submittedName>
        <fullName evidence="1">Uncharacterized protein</fullName>
    </submittedName>
</protein>
<comment type="caution">
    <text evidence="1">The sequence shown here is derived from an EMBL/GenBank/DDBJ whole genome shotgun (WGS) entry which is preliminary data.</text>
</comment>
<dbReference type="Proteomes" id="UP000323225">
    <property type="component" value="Unassembled WGS sequence"/>
</dbReference>
<evidence type="ECO:0000313" key="2">
    <source>
        <dbReference type="Proteomes" id="UP000323225"/>
    </source>
</evidence>
<accession>A0A5Q6PIG2</accession>
<sequence length="533" mass="57178">MIHLMVLALIFMAFVGAIGFSFMNMTHSTNMLYSTQSDKDITSKWVIALENDRVEDPTTGRLIAPFGLNLEQDYNGNGMSDIGFHVLPDGYGLPKVNAFGRYYVYCPIGESIGGVGYESATVKTGKIEGDLSTYNVSLLTVNGKKYVAESNLNIDSSINKKSISALILSPYSKNSNAPSCSEVKLTDGIYTVPGAIVTAISSEQAYNDKITKTIPLLSGNAQDLSAMSSAWKMSSAIQYNIMIDPDTFTVSGDIDFCFSKDIYPRKVYLNGSFDGSNISQLTSASSAKIKLCNASLYVKDLSLYGIYIDALNSTIYVEDSNINDMNAVNSEFVVNGTVNMTAGIYDNVLSVSSGKVNVKDSTLNFRVKNNNGRVVSLDGSKLDINSSSVNVITSGATDNLKSAIFIDESSSVAIKKSTLNISTKANYSPIVNQGKMDIIGSDINISKSKYAITLKNGGQLGLSESTDLSLTGVNVTAIVDESGLGVYGDNAKITSETCWTGLLFSDSISNTSGTSESVNNKITTNRSNWNCNQ</sequence>